<proteinExistence type="predicted"/>
<feature type="chain" id="PRO_5032807454" evidence="1">
    <location>
        <begin position="22"/>
        <end position="146"/>
    </location>
</feature>
<name>A0A819XDM2_9BILA</name>
<keyword evidence="1" id="KW-0732">Signal</keyword>
<reference evidence="2" key="1">
    <citation type="submission" date="2021-02" db="EMBL/GenBank/DDBJ databases">
        <authorList>
            <person name="Nowell W R."/>
        </authorList>
    </citation>
    <scope>NUCLEOTIDE SEQUENCE</scope>
</reference>
<protein>
    <submittedName>
        <fullName evidence="2">Uncharacterized protein</fullName>
    </submittedName>
</protein>
<dbReference type="Proteomes" id="UP000663823">
    <property type="component" value="Unassembled WGS sequence"/>
</dbReference>
<evidence type="ECO:0000313" key="2">
    <source>
        <dbReference type="EMBL" id="CAF4139305.1"/>
    </source>
</evidence>
<feature type="signal peptide" evidence="1">
    <location>
        <begin position="1"/>
        <end position="21"/>
    </location>
</feature>
<dbReference type="EMBL" id="CAJOAX010014068">
    <property type="protein sequence ID" value="CAF4139305.1"/>
    <property type="molecule type" value="Genomic_DNA"/>
</dbReference>
<accession>A0A819XDM2</accession>
<sequence length="146" mass="16451">MIVHALILLLVLSVVPSTSLTCYNCNCVGITGCACSSTVVVSIDDTYCIIARENYGQNVSFNLTYLDYYASYNYILEAPFVIVKESINYDENGRRWFTTTDLVLYGCNWNLCNKPQLIPLLPNTFQMRLPESWLDTNILGSGLPVR</sequence>
<gene>
    <name evidence="2" type="ORF">OTI717_LOCUS35654</name>
</gene>
<evidence type="ECO:0000256" key="1">
    <source>
        <dbReference type="SAM" id="SignalP"/>
    </source>
</evidence>
<feature type="non-terminal residue" evidence="2">
    <location>
        <position position="146"/>
    </location>
</feature>
<dbReference type="AlphaFoldDB" id="A0A819XDM2"/>
<evidence type="ECO:0000313" key="3">
    <source>
        <dbReference type="Proteomes" id="UP000663823"/>
    </source>
</evidence>
<organism evidence="2 3">
    <name type="scientific">Rotaria sordida</name>
    <dbReference type="NCBI Taxonomy" id="392033"/>
    <lineage>
        <taxon>Eukaryota</taxon>
        <taxon>Metazoa</taxon>
        <taxon>Spiralia</taxon>
        <taxon>Gnathifera</taxon>
        <taxon>Rotifera</taxon>
        <taxon>Eurotatoria</taxon>
        <taxon>Bdelloidea</taxon>
        <taxon>Philodinida</taxon>
        <taxon>Philodinidae</taxon>
        <taxon>Rotaria</taxon>
    </lineage>
</organism>
<comment type="caution">
    <text evidence="2">The sequence shown here is derived from an EMBL/GenBank/DDBJ whole genome shotgun (WGS) entry which is preliminary data.</text>
</comment>